<dbReference type="Proteomes" id="UP000189677">
    <property type="component" value="Chromosome"/>
</dbReference>
<keyword evidence="2" id="KW-0472">Membrane</keyword>
<feature type="transmembrane region" description="Helical" evidence="2">
    <location>
        <begin position="125"/>
        <end position="141"/>
    </location>
</feature>
<evidence type="ECO:0000313" key="4">
    <source>
        <dbReference type="Proteomes" id="UP000189677"/>
    </source>
</evidence>
<keyword evidence="4" id="KW-1185">Reference proteome</keyword>
<evidence type="ECO:0000256" key="1">
    <source>
        <dbReference type="SAM" id="MobiDB-lite"/>
    </source>
</evidence>
<feature type="compositionally biased region" description="Gly residues" evidence="1">
    <location>
        <begin position="9"/>
        <end position="29"/>
    </location>
</feature>
<feature type="transmembrane region" description="Helical" evidence="2">
    <location>
        <begin position="71"/>
        <end position="91"/>
    </location>
</feature>
<dbReference type="AlphaFoldDB" id="A0A1U9QW98"/>
<sequence length="380" mass="39640">MDDRWSGMGATGGPGGAGGPVGAGQASGPGPGPGFGPPGSGPGFGQPGFGPPHPFAPPEIPGRAPRRHTGAYVTSGILLIVFACVLAAWIADTAINVRADVDVLLDSLVKNDGGRPLLVFTPHEWAFTVALFVVGIAALARRRTARGAALLLAFLLLGVGARQLNGLTRSDYRDVMFATEHGTQIVLTYVFAFLAAATVIILMLVARERDLPPAPATGARRAAGVLLILIGALQGFWYARSLRQFNEALGPGGGRGAFSEWWHEALNINARGGYGTSAGFTYYHSALVAAFLVVGVLLLLGAPAARGAALALLGIAAYLQLRDLAGIQYDRLADYYRDTTVGWNLTSSFVAAAAMLLAIALTRHTPRPYTPPPYPPSPLP</sequence>
<feature type="region of interest" description="Disordered" evidence="1">
    <location>
        <begin position="1"/>
        <end position="63"/>
    </location>
</feature>
<accession>A0A1U9QW98</accession>
<feature type="compositionally biased region" description="Pro residues" evidence="1">
    <location>
        <begin position="30"/>
        <end position="40"/>
    </location>
</feature>
<feature type="transmembrane region" description="Helical" evidence="2">
    <location>
        <begin position="148"/>
        <end position="165"/>
    </location>
</feature>
<feature type="transmembrane region" description="Helical" evidence="2">
    <location>
        <begin position="185"/>
        <end position="206"/>
    </location>
</feature>
<dbReference type="KEGG" id="snw:BBN63_22265"/>
<keyword evidence="2" id="KW-0812">Transmembrane</keyword>
<keyword evidence="2" id="KW-1133">Transmembrane helix</keyword>
<dbReference type="OrthoDB" id="4178228at2"/>
<proteinExistence type="predicted"/>
<gene>
    <name evidence="3" type="ORF">BBN63_22265</name>
</gene>
<feature type="transmembrane region" description="Helical" evidence="2">
    <location>
        <begin position="282"/>
        <end position="302"/>
    </location>
</feature>
<dbReference type="EMBL" id="CP018047">
    <property type="protein sequence ID" value="AQU68528.1"/>
    <property type="molecule type" value="Genomic_DNA"/>
</dbReference>
<name>A0A1U9QW98_STRNV</name>
<evidence type="ECO:0000313" key="3">
    <source>
        <dbReference type="EMBL" id="AQU68528.1"/>
    </source>
</evidence>
<dbReference type="RefSeq" id="WP_078077131.1">
    <property type="nucleotide sequence ID" value="NZ_CP018047.1"/>
</dbReference>
<reference evidence="3 4" key="1">
    <citation type="submission" date="2016-11" db="EMBL/GenBank/DDBJ databases">
        <title>Complete genome sequence of Streptomyces niveus SCSIO 3406.</title>
        <authorList>
            <person name="Zhu Q."/>
            <person name="Cheng W."/>
            <person name="Song Y."/>
            <person name="Li Q."/>
            <person name="Ju J."/>
        </authorList>
    </citation>
    <scope>NUCLEOTIDE SEQUENCE [LARGE SCALE GENOMIC DNA]</scope>
    <source>
        <strain evidence="3 4">SCSIO 3406</strain>
    </source>
</reference>
<feature type="transmembrane region" description="Helical" evidence="2">
    <location>
        <begin position="341"/>
        <end position="361"/>
    </location>
</feature>
<evidence type="ECO:0000256" key="2">
    <source>
        <dbReference type="SAM" id="Phobius"/>
    </source>
</evidence>
<feature type="compositionally biased region" description="Pro residues" evidence="1">
    <location>
        <begin position="49"/>
        <end position="60"/>
    </location>
</feature>
<protein>
    <submittedName>
        <fullName evidence="3">Uncharacterized protein</fullName>
    </submittedName>
</protein>
<feature type="transmembrane region" description="Helical" evidence="2">
    <location>
        <begin position="218"/>
        <end position="239"/>
    </location>
</feature>
<organism evidence="3 4">
    <name type="scientific">Streptomyces niveus</name>
    <name type="common">Streptomyces spheroides</name>
    <dbReference type="NCBI Taxonomy" id="193462"/>
    <lineage>
        <taxon>Bacteria</taxon>
        <taxon>Bacillati</taxon>
        <taxon>Actinomycetota</taxon>
        <taxon>Actinomycetes</taxon>
        <taxon>Kitasatosporales</taxon>
        <taxon>Streptomycetaceae</taxon>
        <taxon>Streptomyces</taxon>
    </lineage>
</organism>